<dbReference type="InterPro" id="IPR000917">
    <property type="entry name" value="Sulfatase_N"/>
</dbReference>
<evidence type="ECO:0000256" key="4">
    <source>
        <dbReference type="ARBA" id="ARBA00022837"/>
    </source>
</evidence>
<comment type="similarity">
    <text evidence="2">Belongs to the sulfatase family.</text>
</comment>
<organism evidence="7">
    <name type="scientific">Timema bartmani</name>
    <dbReference type="NCBI Taxonomy" id="61472"/>
    <lineage>
        <taxon>Eukaryota</taxon>
        <taxon>Metazoa</taxon>
        <taxon>Ecdysozoa</taxon>
        <taxon>Arthropoda</taxon>
        <taxon>Hexapoda</taxon>
        <taxon>Insecta</taxon>
        <taxon>Pterygota</taxon>
        <taxon>Neoptera</taxon>
        <taxon>Polyneoptera</taxon>
        <taxon>Phasmatodea</taxon>
        <taxon>Timematodea</taxon>
        <taxon>Timematoidea</taxon>
        <taxon>Timematidae</taxon>
        <taxon>Timema</taxon>
    </lineage>
</organism>
<dbReference type="PANTHER" id="PTHR10342">
    <property type="entry name" value="ARYLSULFATASE"/>
    <property type="match status" value="1"/>
</dbReference>
<dbReference type="InterPro" id="IPR047115">
    <property type="entry name" value="ARSB"/>
</dbReference>
<dbReference type="SUPFAM" id="SSF53649">
    <property type="entry name" value="Alkaline phosphatase-like"/>
    <property type="match status" value="1"/>
</dbReference>
<feature type="domain" description="Sulfatase N-terminal" evidence="6">
    <location>
        <begin position="96"/>
        <end position="200"/>
    </location>
</feature>
<evidence type="ECO:0000256" key="5">
    <source>
        <dbReference type="ARBA" id="ARBA00023180"/>
    </source>
</evidence>
<dbReference type="Gene3D" id="3.40.720.10">
    <property type="entry name" value="Alkaline Phosphatase, subunit A"/>
    <property type="match status" value="1"/>
</dbReference>
<dbReference type="Pfam" id="PF00884">
    <property type="entry name" value="Sulfatase"/>
    <property type="match status" value="1"/>
</dbReference>
<dbReference type="InterPro" id="IPR017850">
    <property type="entry name" value="Alkaline_phosphatase_core_sf"/>
</dbReference>
<dbReference type="EMBL" id="OD571182">
    <property type="protein sequence ID" value="CAD7449137.1"/>
    <property type="molecule type" value="Genomic_DNA"/>
</dbReference>
<sequence>MCLAAVTSDSQNLGVYLNVDCQKSTVSCQSAPKKPWGYFKQPVFTNLYLHQRERELKVNTSFDDFICEIYLTDDDEEIEVVQWVTKKNAPIVWFARDGMLARLDESVGKIVEAIAERGMLDNSILVFLSDNGAQTFGLHTNEGSNWPLRGSVCPQLKFTLFEGGVRGTCAIWSPLIQQTGRVSSDLIHISDWLPTLYSAAVTSSKKSSSPSMFVDNRASVLSRLSRKLAACPADGEPRLKPTQQLRLIDTQ</sequence>
<proteinExistence type="inferred from homology"/>
<evidence type="ECO:0000256" key="1">
    <source>
        <dbReference type="ARBA" id="ARBA00001913"/>
    </source>
</evidence>
<evidence type="ECO:0000313" key="7">
    <source>
        <dbReference type="EMBL" id="CAD7449137.1"/>
    </source>
</evidence>
<dbReference type="AlphaFoldDB" id="A0A7R9F927"/>
<evidence type="ECO:0000256" key="3">
    <source>
        <dbReference type="ARBA" id="ARBA00022723"/>
    </source>
</evidence>
<evidence type="ECO:0000259" key="6">
    <source>
        <dbReference type="Pfam" id="PF00884"/>
    </source>
</evidence>
<dbReference type="GO" id="GO:0046872">
    <property type="term" value="F:metal ion binding"/>
    <property type="evidence" value="ECO:0007669"/>
    <property type="project" value="UniProtKB-KW"/>
</dbReference>
<evidence type="ECO:0000256" key="2">
    <source>
        <dbReference type="ARBA" id="ARBA00008779"/>
    </source>
</evidence>
<protein>
    <recommendedName>
        <fullName evidence="6">Sulfatase N-terminal domain-containing protein</fullName>
    </recommendedName>
</protein>
<dbReference type="PANTHER" id="PTHR10342:SF273">
    <property type="entry name" value="RE14504P"/>
    <property type="match status" value="1"/>
</dbReference>
<gene>
    <name evidence="7" type="ORF">TBIB3V08_LOCUS11416</name>
</gene>
<reference evidence="7" key="1">
    <citation type="submission" date="2020-11" db="EMBL/GenBank/DDBJ databases">
        <authorList>
            <person name="Tran Van P."/>
        </authorList>
    </citation>
    <scope>NUCLEOTIDE SEQUENCE</scope>
</reference>
<name>A0A7R9F927_9NEOP</name>
<accession>A0A7R9F927</accession>
<keyword evidence="3" id="KW-0479">Metal-binding</keyword>
<comment type="cofactor">
    <cofactor evidence="1">
        <name>Ca(2+)</name>
        <dbReference type="ChEBI" id="CHEBI:29108"/>
    </cofactor>
</comment>
<keyword evidence="5" id="KW-0325">Glycoprotein</keyword>
<keyword evidence="4" id="KW-0106">Calcium</keyword>
<dbReference type="GO" id="GO:0008484">
    <property type="term" value="F:sulfuric ester hydrolase activity"/>
    <property type="evidence" value="ECO:0007669"/>
    <property type="project" value="InterPro"/>
</dbReference>